<dbReference type="AlphaFoldDB" id="A0A078M7V7"/>
<dbReference type="PROSITE" id="PS51354">
    <property type="entry name" value="GLUTAREDOXIN_2"/>
    <property type="match status" value="1"/>
</dbReference>
<dbReference type="EMBL" id="LK391969">
    <property type="protein sequence ID" value="CEF26214.1"/>
    <property type="molecule type" value="Genomic_DNA"/>
</dbReference>
<dbReference type="PATRIC" id="fig|1461581.3.peg.1117"/>
<proteinExistence type="predicted"/>
<organism evidence="2">
    <name type="scientific">Pseudomonas saudimassiliensis</name>
    <dbReference type="NCBI Taxonomy" id="1461581"/>
    <lineage>
        <taxon>Bacteria</taxon>
        <taxon>Pseudomonadati</taxon>
        <taxon>Pseudomonadota</taxon>
        <taxon>Gammaproteobacteria</taxon>
        <taxon>Pseudomonadales</taxon>
        <taxon>Pseudomonadaceae</taxon>
        <taxon>Pseudomonas</taxon>
    </lineage>
</organism>
<accession>A0A078M7V7</accession>
<name>A0A078M7V7_9PSED</name>
<evidence type="ECO:0000313" key="2">
    <source>
        <dbReference type="EMBL" id="CEA03513.1"/>
    </source>
</evidence>
<evidence type="ECO:0000259" key="1">
    <source>
        <dbReference type="Pfam" id="PF00462"/>
    </source>
</evidence>
<reference evidence="2" key="1">
    <citation type="submission" date="2014-07" db="EMBL/GenBank/DDBJ databases">
        <authorList>
            <person name="Urmite Genomes Urmite Genomes"/>
        </authorList>
    </citation>
    <scope>NUCLEOTIDE SEQUENCE</scope>
    <source>
        <strain evidence="2">12M76_air</strain>
    </source>
</reference>
<dbReference type="PRINTS" id="PR00160">
    <property type="entry name" value="GLUTAREDOXIN"/>
</dbReference>
<sequence length="76" mass="8635">MNDSENHVYHKEGCPYAAKAIELLDKQGVSYRVHVFADPTEERLFKEEHGVQTTPQVFLEGERIGGYDELAAHFGQ</sequence>
<dbReference type="Gene3D" id="3.40.30.10">
    <property type="entry name" value="Glutaredoxin"/>
    <property type="match status" value="1"/>
</dbReference>
<dbReference type="InterPro" id="IPR036249">
    <property type="entry name" value="Thioredoxin-like_sf"/>
</dbReference>
<gene>
    <name evidence="2" type="ORF">BN1049_01141</name>
</gene>
<dbReference type="SUPFAM" id="SSF52833">
    <property type="entry name" value="Thioredoxin-like"/>
    <property type="match status" value="1"/>
</dbReference>
<dbReference type="RefSeq" id="WP_044498747.1">
    <property type="nucleotide sequence ID" value="NZ_LK391969.1"/>
</dbReference>
<dbReference type="InterPro" id="IPR014025">
    <property type="entry name" value="Glutaredoxin_subgr"/>
</dbReference>
<protein>
    <submittedName>
        <fullName evidence="2">Glutaredoxin</fullName>
    </submittedName>
</protein>
<dbReference type="EMBL" id="LM997413">
    <property type="protein sequence ID" value="CEA03513.1"/>
    <property type="molecule type" value="Genomic_DNA"/>
</dbReference>
<feature type="domain" description="Glutaredoxin" evidence="1">
    <location>
        <begin position="8"/>
        <end position="64"/>
    </location>
</feature>
<dbReference type="InterPro" id="IPR002109">
    <property type="entry name" value="Glutaredoxin"/>
</dbReference>
<dbReference type="Pfam" id="PF00462">
    <property type="entry name" value="Glutaredoxin"/>
    <property type="match status" value="1"/>
</dbReference>
<dbReference type="OrthoDB" id="9800621at2"/>